<evidence type="ECO:0000313" key="3">
    <source>
        <dbReference type="EMBL" id="JAV87603.1"/>
    </source>
</evidence>
<dbReference type="InterPro" id="IPR013087">
    <property type="entry name" value="Znf_C2H2_type"/>
</dbReference>
<keyword evidence="1" id="KW-0479">Metal-binding</keyword>
<accession>A0A1Y1MPJ3</accession>
<sequence>MSFTCYSCQTLFKTTTSLLKHMRMFCEQRTQGTMDYRCGEHNCFRHFSSSLAFKRHLHNVHKENYCLARPDDSPSSTIARDAIFTETIDETEHSREFNTTKDICSQNLLTATASFLLTLDENPLLPRSTVQLFINELHKFILNTVQALDNELYSLISKDEMPKNAQLAFNTVLLAYSNTFAPFLTEYKRLQHFENLGTYIAPIQVVVGQRNEIKRSPLGSTLTNVNCTMQVVPIKAVLQKFFSLPGVLRDTLNYLNYLKSFTNPIINLVQGSVWKDIEENNKGNHINLPLLIYFDDIELNNVLGSRTSLQKIGATYCSVPVLPPEYISKLKNIFMLALFHASDRAQFGNEIIFKNVIDQLNDLHVNGIQVETSVYSGVIKFHVASIIGDNLGLNSILGFVESFVAKYCCRFCMAERKQIQKMLYEDKKLLRNCKTYDRCLEMKNPTETGVKERCVWLELEGFKLFEHISVDILHDYLEGVCRYVMEFVVKYLVHESKLLSLNILRAKVTDFDYGPDKSSSPEHCIVLDGSTVRIKTTAAEMLTLVRYFSLMFGNYVTKENDVWCLFLCLRELLDRLLNSRVYSDTVEIISHLVATLNEQYCELSKLKLKPKFHFLLHYQTLMERYGPLQQLWTMRFEARHRLLKITARATSSRVNICKTLSIKNQLIMNSVLQGNIPASSLVFGKTFHPSIKHKDLIRENYESDPEHLQSVKWINILGHKFTISSIITVDVCLKANHPQFAEVIAIFIDDNRDVFFLGSSLKTIDFDDHLFAYKVSKGGDTVWFSYKDLVNPVPNHLSVIKNKMYVTLRWPLD</sequence>
<dbReference type="AlphaFoldDB" id="A0A1Y1MPJ3"/>
<dbReference type="GO" id="GO:0008270">
    <property type="term" value="F:zinc ion binding"/>
    <property type="evidence" value="ECO:0007669"/>
    <property type="project" value="UniProtKB-KW"/>
</dbReference>
<keyword evidence="1" id="KW-0862">Zinc</keyword>
<evidence type="ECO:0000259" key="2">
    <source>
        <dbReference type="PROSITE" id="PS50157"/>
    </source>
</evidence>
<dbReference type="PROSITE" id="PS50157">
    <property type="entry name" value="ZINC_FINGER_C2H2_2"/>
    <property type="match status" value="2"/>
</dbReference>
<organism evidence="3">
    <name type="scientific">Photinus pyralis</name>
    <name type="common">Common eastern firefly</name>
    <name type="synonym">Lampyris pyralis</name>
    <dbReference type="NCBI Taxonomy" id="7054"/>
    <lineage>
        <taxon>Eukaryota</taxon>
        <taxon>Metazoa</taxon>
        <taxon>Ecdysozoa</taxon>
        <taxon>Arthropoda</taxon>
        <taxon>Hexapoda</taxon>
        <taxon>Insecta</taxon>
        <taxon>Pterygota</taxon>
        <taxon>Neoptera</taxon>
        <taxon>Endopterygota</taxon>
        <taxon>Coleoptera</taxon>
        <taxon>Polyphaga</taxon>
        <taxon>Elateriformia</taxon>
        <taxon>Elateroidea</taxon>
        <taxon>Lampyridae</taxon>
        <taxon>Lampyrinae</taxon>
        <taxon>Photinus</taxon>
    </lineage>
</organism>
<dbReference type="PANTHER" id="PTHR31912:SF34">
    <property type="entry name" value="NOTOCHORD-RELATED PROTEIN"/>
    <property type="match status" value="1"/>
</dbReference>
<feature type="domain" description="C2H2-type" evidence="2">
    <location>
        <begin position="36"/>
        <end position="61"/>
    </location>
</feature>
<dbReference type="PROSITE" id="PS00028">
    <property type="entry name" value="ZINC_FINGER_C2H2_1"/>
    <property type="match status" value="1"/>
</dbReference>
<dbReference type="EMBL" id="GEZM01025065">
    <property type="protein sequence ID" value="JAV87605.1"/>
    <property type="molecule type" value="Transcribed_RNA"/>
</dbReference>
<name>A0A1Y1MPJ3_PHOPY</name>
<reference evidence="3" key="1">
    <citation type="journal article" date="2016" name="Sci. Rep.">
        <title>Molecular characterization of firefly nuptial gifts: a multi-omics approach sheds light on postcopulatory sexual selection.</title>
        <authorList>
            <person name="Al-Wathiqui N."/>
            <person name="Fallon T.R."/>
            <person name="South A."/>
            <person name="Weng J.K."/>
            <person name="Lewis S.M."/>
        </authorList>
    </citation>
    <scope>NUCLEOTIDE SEQUENCE</scope>
</reference>
<protein>
    <recommendedName>
        <fullName evidence="2">C2H2-type domain-containing protein</fullName>
    </recommendedName>
</protein>
<proteinExistence type="predicted"/>
<keyword evidence="1" id="KW-0863">Zinc-finger</keyword>
<dbReference type="EMBL" id="GEZM01025066">
    <property type="protein sequence ID" value="JAV87603.1"/>
    <property type="molecule type" value="Transcribed_RNA"/>
</dbReference>
<evidence type="ECO:0000256" key="1">
    <source>
        <dbReference type="PROSITE-ProRule" id="PRU00042"/>
    </source>
</evidence>
<feature type="domain" description="C2H2-type" evidence="2">
    <location>
        <begin position="3"/>
        <end position="30"/>
    </location>
</feature>
<dbReference type="PANTHER" id="PTHR31912">
    <property type="entry name" value="IP13529P"/>
    <property type="match status" value="1"/>
</dbReference>